<feature type="signal peptide" evidence="2">
    <location>
        <begin position="1"/>
        <end position="27"/>
    </location>
</feature>
<evidence type="ECO:0000256" key="1">
    <source>
        <dbReference type="SAM" id="MobiDB-lite"/>
    </source>
</evidence>
<dbReference type="PANTHER" id="PTHR24637">
    <property type="entry name" value="COLLAGEN"/>
    <property type="match status" value="1"/>
</dbReference>
<evidence type="ECO:0008006" key="5">
    <source>
        <dbReference type="Google" id="ProtNLM"/>
    </source>
</evidence>
<protein>
    <recommendedName>
        <fullName evidence="5">Abnormal spindle-like microcephaly-associated protein ASH domain-containing protein</fullName>
    </recommendedName>
</protein>
<keyword evidence="4" id="KW-1185">Reference proteome</keyword>
<dbReference type="EMBL" id="JAWSTH010000027">
    <property type="protein sequence ID" value="MDW5595120.1"/>
    <property type="molecule type" value="Genomic_DNA"/>
</dbReference>
<dbReference type="SUPFAM" id="SSF50969">
    <property type="entry name" value="YVTN repeat-like/Quinoprotein amine dehydrogenase"/>
    <property type="match status" value="1"/>
</dbReference>
<dbReference type="Gene3D" id="2.130.10.10">
    <property type="entry name" value="YVTN repeat-like/Quinoprotein amine dehydrogenase"/>
    <property type="match status" value="2"/>
</dbReference>
<dbReference type="InterPro" id="IPR011044">
    <property type="entry name" value="Quino_amine_DH_bsu"/>
</dbReference>
<dbReference type="InterPro" id="IPR011041">
    <property type="entry name" value="Quinoprot_gluc/sorb_DH_b-prop"/>
</dbReference>
<feature type="region of interest" description="Disordered" evidence="1">
    <location>
        <begin position="886"/>
        <end position="927"/>
    </location>
</feature>
<sequence length="1061" mass="110058">MRHGRRPAVAALSALGLLGLTSSVSVASTAYVGTTSSGLYAVNLETGQPVALPALSPTNTKRIEVTADDRTAYVLHGGTTGVVTPIDVATNTLGTPVASPDLAQPATARLAPDGRTLYVAAGPRVVPIDVSGATPVVGTPITLTGTVTTLAFAPDGRLFVAVNQRDVAELDLATGLLKPGLRIAEGANQLLVSPDGATLYANTLNGSRSFVQVVDLATMTEKPSIPLLVNTIAGTFTVSGDGRDLLVTHYTSAHDSYVSRFDLATHAELERVKLGTTNQGGRAAALGPRGSRLYVTGFLTRKVIPVGLTGGPLSVVPDAEFTQLPGSTSNSPSAIAVAETEPAPADLAAPAITAPYDLELIEGFTGVVGDPTNPTLPVSVKQEFVAGGSVPANELRITDVQSDTPAVVASDKVTVTGHGADRRVAFEPVGHGKARITLTVTGLAGKTGTLSFDYWATKPTTPTSRVLQSTSDLSTAQDVGDGHLLVADDEKNDIRLYDSRISGLPVASFQVGPLQSGVENEVDFESSARAGDTIYWLGSQLNEDNRYDIYKTRLVGRGAAARVVPVGTPYQDLMPDLQRWDAAHGSPLGMSAASAELNTEGAEFAPGSTSTLYLGVRNQRSGTRAIIVPVTNFDKLHGGDGERAEFDEPILLDLGGGTIREIRKNKNDQYLIIAQGPIVGDSSYGLWSWTGERADQPVLVRSLPESAESWADNEDGWEAIGAMPDLLVPGGKVQTALDQGESRQYTPYNSSTVKNKRLHGRPFKQKSRIDWFALDNPNIGAVAQATAPTFAAQAAGTTGAGQWVTVTNPGAQLLKVSDVRYKGDDDASEGEFLIAADECEGETIRPGGSCRVQVRFAPAREGATTAGQLVIKANVAGSQTLVPLTGTSTTLPAGTPGEDGAPGAPGAPGDKGDAGSNGANGANGRDGLNGVGLLGPIGPQGPIGPKGDAGAAGRDGTFAFAATRSKVSVRRGQTARVSFRISNRTATTLRSASATTKAPKALRVSGRTSLKIASLKGGQARTITVQLKVGRTAKVASHAVRVSLKIGSQTVTRTVTVQVRR</sequence>
<dbReference type="Proteomes" id="UP001284601">
    <property type="component" value="Unassembled WGS sequence"/>
</dbReference>
<proteinExistence type="predicted"/>
<dbReference type="Gene3D" id="2.60.40.10">
    <property type="entry name" value="Immunoglobulins"/>
    <property type="match status" value="1"/>
</dbReference>
<name>A0ABU4HP83_9ACTN</name>
<dbReference type="InterPro" id="IPR013783">
    <property type="entry name" value="Ig-like_fold"/>
</dbReference>
<dbReference type="RefSeq" id="WP_318597456.1">
    <property type="nucleotide sequence ID" value="NZ_JAWSTH010000027.1"/>
</dbReference>
<evidence type="ECO:0000313" key="3">
    <source>
        <dbReference type="EMBL" id="MDW5595120.1"/>
    </source>
</evidence>
<organism evidence="3 4">
    <name type="scientific">Conexibacter stalactiti</name>
    <dbReference type="NCBI Taxonomy" id="1940611"/>
    <lineage>
        <taxon>Bacteria</taxon>
        <taxon>Bacillati</taxon>
        <taxon>Actinomycetota</taxon>
        <taxon>Thermoleophilia</taxon>
        <taxon>Solirubrobacterales</taxon>
        <taxon>Conexibacteraceae</taxon>
        <taxon>Conexibacter</taxon>
    </lineage>
</organism>
<dbReference type="InterPro" id="IPR015943">
    <property type="entry name" value="WD40/YVTN_repeat-like_dom_sf"/>
</dbReference>
<dbReference type="PANTHER" id="PTHR24637:SF423">
    <property type="entry name" value="NEMATODE CUTICLE COLLAGEN N-TERMINAL DOMAIN-CONTAINING PROTEIN"/>
    <property type="match status" value="1"/>
</dbReference>
<accession>A0ABU4HP83</accession>
<evidence type="ECO:0000256" key="2">
    <source>
        <dbReference type="SAM" id="SignalP"/>
    </source>
</evidence>
<reference evidence="3 4" key="2">
    <citation type="submission" date="2023-10" db="EMBL/GenBank/DDBJ databases">
        <authorList>
            <person name="Han X.F."/>
        </authorList>
    </citation>
    <scope>NUCLEOTIDE SEQUENCE [LARGE SCALE GENOMIC DNA]</scope>
    <source>
        <strain evidence="3 4">KCTC 39840</strain>
    </source>
</reference>
<dbReference type="SUPFAM" id="SSF50952">
    <property type="entry name" value="Soluble quinoprotein glucose dehydrogenase"/>
    <property type="match status" value="1"/>
</dbReference>
<keyword evidence="2" id="KW-0732">Signal</keyword>
<evidence type="ECO:0000313" key="4">
    <source>
        <dbReference type="Proteomes" id="UP001284601"/>
    </source>
</evidence>
<comment type="caution">
    <text evidence="3">The sequence shown here is derived from an EMBL/GenBank/DDBJ whole genome shotgun (WGS) entry which is preliminary data.</text>
</comment>
<gene>
    <name evidence="3" type="ORF">R7226_12280</name>
</gene>
<feature type="chain" id="PRO_5045764616" description="Abnormal spindle-like microcephaly-associated protein ASH domain-containing protein" evidence="2">
    <location>
        <begin position="28"/>
        <end position="1061"/>
    </location>
</feature>
<reference evidence="4" key="1">
    <citation type="submission" date="2023-07" db="EMBL/GenBank/DDBJ databases">
        <title>Conexibacter stalactiti sp. nov., isolated from stalactites in a lava cave and emended description of the genus Conexibacter.</title>
        <authorList>
            <person name="Lee S.D."/>
        </authorList>
    </citation>
    <scope>NUCLEOTIDE SEQUENCE [LARGE SCALE GENOMIC DNA]</scope>
    <source>
        <strain evidence="4">KCTC 39840</strain>
    </source>
</reference>
<feature type="compositionally biased region" description="Low complexity" evidence="1">
    <location>
        <begin position="892"/>
        <end position="926"/>
    </location>
</feature>